<feature type="region of interest" description="Disordered" evidence="1">
    <location>
        <begin position="307"/>
        <end position="333"/>
    </location>
</feature>
<dbReference type="AlphaFoldDB" id="A0A562WEX2"/>
<keyword evidence="2" id="KW-0812">Transmembrane</keyword>
<keyword evidence="4" id="KW-1185">Reference proteome</keyword>
<organism evidence="3 4">
    <name type="scientific">Micromonospora sagamiensis</name>
    <dbReference type="NCBI Taxonomy" id="47875"/>
    <lineage>
        <taxon>Bacteria</taxon>
        <taxon>Bacillati</taxon>
        <taxon>Actinomycetota</taxon>
        <taxon>Actinomycetes</taxon>
        <taxon>Micromonosporales</taxon>
        <taxon>Micromonosporaceae</taxon>
        <taxon>Micromonospora</taxon>
    </lineage>
</organism>
<dbReference type="EMBL" id="VLLP01000001">
    <property type="protein sequence ID" value="TWJ28823.1"/>
    <property type="molecule type" value="Genomic_DNA"/>
</dbReference>
<dbReference type="Proteomes" id="UP000319728">
    <property type="component" value="Unassembled WGS sequence"/>
</dbReference>
<keyword evidence="2" id="KW-0472">Membrane</keyword>
<keyword evidence="2" id="KW-1133">Transmembrane helix</keyword>
<evidence type="ECO:0000256" key="2">
    <source>
        <dbReference type="SAM" id="Phobius"/>
    </source>
</evidence>
<gene>
    <name evidence="3" type="ORF">JD81_02329</name>
</gene>
<reference evidence="3 4" key="1">
    <citation type="submission" date="2019-07" db="EMBL/GenBank/DDBJ databases">
        <title>R&amp;d 2014.</title>
        <authorList>
            <person name="Klenk H.-P."/>
        </authorList>
    </citation>
    <scope>NUCLEOTIDE SEQUENCE [LARGE SCALE GENOMIC DNA]</scope>
    <source>
        <strain evidence="3 4">DSM 43912</strain>
    </source>
</reference>
<accession>A0A562WEX2</accession>
<comment type="caution">
    <text evidence="3">The sequence shown here is derived from an EMBL/GenBank/DDBJ whole genome shotgun (WGS) entry which is preliminary data.</text>
</comment>
<proteinExistence type="predicted"/>
<evidence type="ECO:0000313" key="3">
    <source>
        <dbReference type="EMBL" id="TWJ28823.1"/>
    </source>
</evidence>
<protein>
    <submittedName>
        <fullName evidence="3">Uncharacterized protein</fullName>
    </submittedName>
</protein>
<feature type="transmembrane region" description="Helical" evidence="2">
    <location>
        <begin position="53"/>
        <end position="76"/>
    </location>
</feature>
<feature type="transmembrane region" description="Helical" evidence="2">
    <location>
        <begin position="26"/>
        <end position="47"/>
    </location>
</feature>
<evidence type="ECO:0000313" key="4">
    <source>
        <dbReference type="Proteomes" id="UP000319728"/>
    </source>
</evidence>
<name>A0A562WEX2_9ACTN</name>
<sequence>MSHSTLTSARDEGLAAMSRTEKRRRIVVTASGALIAAILGAATQELLDTRLRLAAAVVVVVSLGTIASIAALMALVESRSTADAELVTEMRTATADHDRLTRSLGNEIRTLSQHIGMRVDTMMLSELNKATSVEDDRTVQLMLTATREIRILDLLLEDGQWPNDAIVQSHQDNAFDAFVEMLRQPVRPVAYKRVIQVSDPANSLRRARTGRLLKHCRDILALQQEKGHRASLRVTRRRFPFKFILVDDTGLVLQLQEYGGHGEELRVWGEVLVVDPGSQLIGVFRDIWDEIVDDPTTRTVTAADLPTADLPTAGVPAGAGTPDPDDCPLRRSG</sequence>
<evidence type="ECO:0000256" key="1">
    <source>
        <dbReference type="SAM" id="MobiDB-lite"/>
    </source>
</evidence>